<feature type="transmembrane region" description="Helical" evidence="5">
    <location>
        <begin position="312"/>
        <end position="333"/>
    </location>
</feature>
<keyword evidence="4 5" id="KW-0472">Membrane</keyword>
<organism evidence="7 8">
    <name type="scientific">Mycolicibacterium tokaiense</name>
    <dbReference type="NCBI Taxonomy" id="39695"/>
    <lineage>
        <taxon>Bacteria</taxon>
        <taxon>Bacillati</taxon>
        <taxon>Actinomycetota</taxon>
        <taxon>Actinomycetes</taxon>
        <taxon>Mycobacteriales</taxon>
        <taxon>Mycobacteriaceae</taxon>
        <taxon>Mycolicibacterium</taxon>
    </lineage>
</organism>
<proteinExistence type="predicted"/>
<feature type="transmembrane region" description="Helical" evidence="5">
    <location>
        <begin position="109"/>
        <end position="134"/>
    </location>
</feature>
<evidence type="ECO:0000259" key="6">
    <source>
        <dbReference type="Pfam" id="PF13515"/>
    </source>
</evidence>
<dbReference type="RefSeq" id="WP_163908158.1">
    <property type="nucleotide sequence ID" value="NZ_AP022600.1"/>
</dbReference>
<dbReference type="EMBL" id="UGQT01000001">
    <property type="protein sequence ID" value="STZ58619.1"/>
    <property type="molecule type" value="Genomic_DNA"/>
</dbReference>
<evidence type="ECO:0000313" key="7">
    <source>
        <dbReference type="EMBL" id="STZ58619.1"/>
    </source>
</evidence>
<feature type="transmembrane region" description="Helical" evidence="5">
    <location>
        <begin position="244"/>
        <end position="277"/>
    </location>
</feature>
<feature type="transmembrane region" description="Helical" evidence="5">
    <location>
        <begin position="33"/>
        <end position="53"/>
    </location>
</feature>
<keyword evidence="8" id="KW-1185">Reference proteome</keyword>
<dbReference type="GO" id="GO:0016020">
    <property type="term" value="C:membrane"/>
    <property type="evidence" value="ECO:0007669"/>
    <property type="project" value="UniProtKB-SubCell"/>
</dbReference>
<feature type="transmembrane region" description="Helical" evidence="5">
    <location>
        <begin position="60"/>
        <end position="79"/>
    </location>
</feature>
<accession>A0A378TCX8</accession>
<evidence type="ECO:0000313" key="8">
    <source>
        <dbReference type="Proteomes" id="UP000254978"/>
    </source>
</evidence>
<feature type="domain" description="Integral membrane bound transporter" evidence="6">
    <location>
        <begin position="214"/>
        <end position="325"/>
    </location>
</feature>
<dbReference type="Proteomes" id="UP000254978">
    <property type="component" value="Unassembled WGS sequence"/>
</dbReference>
<evidence type="ECO:0000256" key="4">
    <source>
        <dbReference type="ARBA" id="ARBA00023136"/>
    </source>
</evidence>
<dbReference type="AlphaFoldDB" id="A0A378TCX8"/>
<evidence type="ECO:0000256" key="1">
    <source>
        <dbReference type="ARBA" id="ARBA00004141"/>
    </source>
</evidence>
<keyword evidence="2 5" id="KW-0812">Transmembrane</keyword>
<comment type="subcellular location">
    <subcellularLocation>
        <location evidence="1">Membrane</location>
        <topology evidence="1">Multi-pass membrane protein</topology>
    </subcellularLocation>
</comment>
<protein>
    <recommendedName>
        <fullName evidence="6">Integral membrane bound transporter domain-containing protein</fullName>
    </recommendedName>
</protein>
<feature type="transmembrane region" description="Helical" evidence="5">
    <location>
        <begin position="185"/>
        <end position="207"/>
    </location>
</feature>
<sequence length="338" mass="34310">MHRLPGNRRRGAGSGADIRLDRSLLRPTGRPDWAAAAALAVALGAVFVSCDLLGQPSAGAAVALGFVLTAVPVIPRTLVAAAEVLALRTAAVAAGAGVVLLFGGNTPALAVCTVGAAMLGAVLPKLGATAALAIVLMDLHTGRLVEAPPLPLPVLYLSGAAAVWVAVLLARATRRAPAETAARKAGYTLVAAMGVAVALATTVAAAVPEDVVGAHWLITSVILSIQSDPSATGLRLAQRLSGNLVGAVLAAVILAAHPATVVLVVAIVVLFLLAMALRPVNYTWWAVTGPPVLLLISEYPAVFPWYEGGVRLLMNVVGALIVVAVVFGAPKCLPAKRW</sequence>
<evidence type="ECO:0000256" key="3">
    <source>
        <dbReference type="ARBA" id="ARBA00022989"/>
    </source>
</evidence>
<evidence type="ECO:0000256" key="2">
    <source>
        <dbReference type="ARBA" id="ARBA00022692"/>
    </source>
</evidence>
<keyword evidence="3 5" id="KW-1133">Transmembrane helix</keyword>
<feature type="transmembrane region" description="Helical" evidence="5">
    <location>
        <begin position="85"/>
        <end position="102"/>
    </location>
</feature>
<dbReference type="InterPro" id="IPR049453">
    <property type="entry name" value="Memb_transporter_dom"/>
</dbReference>
<feature type="transmembrane region" description="Helical" evidence="5">
    <location>
        <begin position="284"/>
        <end position="306"/>
    </location>
</feature>
<name>A0A378TCX8_9MYCO</name>
<gene>
    <name evidence="7" type="ORF">NCTC10821_02133</name>
</gene>
<evidence type="ECO:0000256" key="5">
    <source>
        <dbReference type="SAM" id="Phobius"/>
    </source>
</evidence>
<reference evidence="7 8" key="1">
    <citation type="submission" date="2018-06" db="EMBL/GenBank/DDBJ databases">
        <authorList>
            <consortium name="Pathogen Informatics"/>
            <person name="Doyle S."/>
        </authorList>
    </citation>
    <scope>NUCLEOTIDE SEQUENCE [LARGE SCALE GENOMIC DNA]</scope>
    <source>
        <strain evidence="7 8">NCTC10821</strain>
    </source>
</reference>
<dbReference type="Pfam" id="PF13515">
    <property type="entry name" value="FUSC_2"/>
    <property type="match status" value="1"/>
</dbReference>
<feature type="transmembrane region" description="Helical" evidence="5">
    <location>
        <begin position="154"/>
        <end position="173"/>
    </location>
</feature>